<dbReference type="Pfam" id="PF14221">
    <property type="entry name" value="DUF4330"/>
    <property type="match status" value="1"/>
</dbReference>
<protein>
    <submittedName>
        <fullName evidence="1">DUF4330 family protein</fullName>
    </submittedName>
</protein>
<evidence type="ECO:0000313" key="1">
    <source>
        <dbReference type="EMBL" id="MFC7316528.1"/>
    </source>
</evidence>
<dbReference type="AlphaFoldDB" id="A0ABD6A952"/>
<dbReference type="GeneID" id="79316833"/>
<keyword evidence="2" id="KW-1185">Reference proteome</keyword>
<dbReference type="EMBL" id="JBHTBF010000002">
    <property type="protein sequence ID" value="MFC7316528.1"/>
    <property type="molecule type" value="Genomic_DNA"/>
</dbReference>
<comment type="caution">
    <text evidence="1">The sequence shown here is derived from an EMBL/GenBank/DDBJ whole genome shotgun (WGS) entry which is preliminary data.</text>
</comment>
<organism evidence="1 2">
    <name type="scientific">Halomarina halobia</name>
    <dbReference type="NCBI Taxonomy" id="3033386"/>
    <lineage>
        <taxon>Archaea</taxon>
        <taxon>Methanobacteriati</taxon>
        <taxon>Methanobacteriota</taxon>
        <taxon>Stenosarchaea group</taxon>
        <taxon>Halobacteria</taxon>
        <taxon>Halobacteriales</taxon>
        <taxon>Natronomonadaceae</taxon>
        <taxon>Halomarina</taxon>
    </lineage>
</organism>
<gene>
    <name evidence="1" type="ORF">ACFQPE_06905</name>
</gene>
<proteinExistence type="predicted"/>
<dbReference type="RefSeq" id="WP_276304208.1">
    <property type="nucleotide sequence ID" value="NZ_CP119992.1"/>
</dbReference>
<reference evidence="1 2" key="1">
    <citation type="journal article" date="2019" name="Int. J. Syst. Evol. Microbiol.">
        <title>The Global Catalogue of Microorganisms (GCM) 10K type strain sequencing project: providing services to taxonomists for standard genome sequencing and annotation.</title>
        <authorList>
            <consortium name="The Broad Institute Genomics Platform"/>
            <consortium name="The Broad Institute Genome Sequencing Center for Infectious Disease"/>
            <person name="Wu L."/>
            <person name="Ma J."/>
        </authorList>
    </citation>
    <scope>NUCLEOTIDE SEQUENCE [LARGE SCALE GENOMIC DNA]</scope>
    <source>
        <strain evidence="1 2">PSR21</strain>
    </source>
</reference>
<evidence type="ECO:0000313" key="2">
    <source>
        <dbReference type="Proteomes" id="UP001596547"/>
    </source>
</evidence>
<accession>A0ABD6A952</accession>
<name>A0ABD6A952_9EURY</name>
<dbReference type="InterPro" id="IPR025480">
    <property type="entry name" value="DUF4330"/>
</dbReference>
<sequence length="253" mass="25948">MRFIDEEGRVFGRVNVVDALVVALVASVLVAGVALVSGADEPEASANGTDAATYATVSFGSQPDYLAAAVESNDTVAVGDATARITDVYAAPGQGGTAVYARLAFPDATRDAGARAAGEEALRLGSELPVTTPTYRLSSRIVALDGGPTLPVEDRSVVVEATTHPAVAEAIDAGDVSRVAGRPVARVETVESVAGNSSNSTVRLRLSLRTLARDDVAYFGDAPVRLGARIRFESDAYAVTGTVVALPDADADV</sequence>
<dbReference type="Proteomes" id="UP001596547">
    <property type="component" value="Unassembled WGS sequence"/>
</dbReference>